<dbReference type="PRINTS" id="PR00141">
    <property type="entry name" value="PROTEASOME"/>
</dbReference>
<dbReference type="GO" id="GO:0005634">
    <property type="term" value="C:nucleus"/>
    <property type="evidence" value="ECO:0007669"/>
    <property type="project" value="UniProtKB-SubCell"/>
</dbReference>
<dbReference type="PROSITE" id="PS00854">
    <property type="entry name" value="PROTEASOME_BETA_1"/>
    <property type="match status" value="1"/>
</dbReference>
<dbReference type="Pfam" id="PF00227">
    <property type="entry name" value="Proteasome"/>
    <property type="match status" value="1"/>
</dbReference>
<dbReference type="PANTHER" id="PTHR32194">
    <property type="entry name" value="METALLOPROTEASE TLDD"/>
    <property type="match status" value="1"/>
</dbReference>
<evidence type="ECO:0000256" key="9">
    <source>
        <dbReference type="PIRSR" id="PIRSR600243-1"/>
    </source>
</evidence>
<organism evidence="11 12">
    <name type="scientific">Acrasis kona</name>
    <dbReference type="NCBI Taxonomy" id="1008807"/>
    <lineage>
        <taxon>Eukaryota</taxon>
        <taxon>Discoba</taxon>
        <taxon>Heterolobosea</taxon>
        <taxon>Tetramitia</taxon>
        <taxon>Eutetramitia</taxon>
        <taxon>Acrasidae</taxon>
        <taxon>Acrasis</taxon>
    </lineage>
</organism>
<dbReference type="InterPro" id="IPR023333">
    <property type="entry name" value="Proteasome_suB-type"/>
</dbReference>
<dbReference type="AlphaFoldDB" id="A0AAW2YVX7"/>
<proteinExistence type="inferred from homology"/>
<evidence type="ECO:0000313" key="11">
    <source>
        <dbReference type="EMBL" id="KAL0481138.1"/>
    </source>
</evidence>
<dbReference type="EMBL" id="JAOPGA020000733">
    <property type="protein sequence ID" value="KAL0481138.1"/>
    <property type="molecule type" value="Genomic_DNA"/>
</dbReference>
<reference evidence="11 12" key="1">
    <citation type="submission" date="2024-03" db="EMBL/GenBank/DDBJ databases">
        <title>The Acrasis kona genome and developmental transcriptomes reveal deep origins of eukaryotic multicellular pathways.</title>
        <authorList>
            <person name="Sheikh S."/>
            <person name="Fu C.-J."/>
            <person name="Brown M.W."/>
            <person name="Baldauf S.L."/>
        </authorList>
    </citation>
    <scope>NUCLEOTIDE SEQUENCE [LARGE SCALE GENOMIC DNA]</scope>
    <source>
        <strain evidence="11 12">ATCC MYA-3509</strain>
    </source>
</reference>
<evidence type="ECO:0000256" key="8">
    <source>
        <dbReference type="ARBA" id="ARBA00023242"/>
    </source>
</evidence>
<dbReference type="GO" id="GO:0051603">
    <property type="term" value="P:proteolysis involved in protein catabolic process"/>
    <property type="evidence" value="ECO:0007669"/>
    <property type="project" value="InterPro"/>
</dbReference>
<comment type="subcellular location">
    <subcellularLocation>
        <location evidence="10">Cytoplasm</location>
    </subcellularLocation>
    <subcellularLocation>
        <location evidence="10">Nucleus</location>
    </subcellularLocation>
</comment>
<feature type="active site" description="Nucleophile" evidence="9">
    <location>
        <position position="61"/>
    </location>
</feature>
<comment type="caution">
    <text evidence="11">The sequence shown here is derived from an EMBL/GenBank/DDBJ whole genome shotgun (WGS) entry which is preliminary data.</text>
</comment>
<dbReference type="FunFam" id="3.60.20.10:FF:000034">
    <property type="entry name" value="Proteasome subunit beta"/>
    <property type="match status" value="1"/>
</dbReference>
<evidence type="ECO:0000256" key="10">
    <source>
        <dbReference type="RuleBase" id="RU004203"/>
    </source>
</evidence>
<evidence type="ECO:0000256" key="5">
    <source>
        <dbReference type="ARBA" id="ARBA00022801"/>
    </source>
</evidence>
<dbReference type="CDD" id="cd03761">
    <property type="entry name" value="proteasome_beta_type_5"/>
    <property type="match status" value="1"/>
</dbReference>
<dbReference type="PANTHER" id="PTHR32194:SF3">
    <property type="entry name" value="PROTEASOME SUBUNIT BETA"/>
    <property type="match status" value="1"/>
</dbReference>
<dbReference type="InterPro" id="IPR000243">
    <property type="entry name" value="Pept_T1A_subB"/>
</dbReference>
<evidence type="ECO:0000256" key="3">
    <source>
        <dbReference type="ARBA" id="ARBA00022670"/>
    </source>
</evidence>
<protein>
    <recommendedName>
        <fullName evidence="10">Proteasome subunit beta</fullName>
    </recommendedName>
</protein>
<comment type="similarity">
    <text evidence="10">Belongs to the peptidase T1B family.</text>
</comment>
<keyword evidence="5" id="KW-0378">Hydrolase</keyword>
<keyword evidence="12" id="KW-1185">Reference proteome</keyword>
<comment type="catalytic activity">
    <reaction evidence="1">
        <text>Cleavage of peptide bonds with very broad specificity.</text>
        <dbReference type="EC" id="3.4.25.1"/>
    </reaction>
</comment>
<evidence type="ECO:0000256" key="1">
    <source>
        <dbReference type="ARBA" id="ARBA00001198"/>
    </source>
</evidence>
<evidence type="ECO:0000256" key="6">
    <source>
        <dbReference type="ARBA" id="ARBA00022942"/>
    </source>
</evidence>
<sequence length="273" mass="30709">MSLSFLDKSYNAFHDDQSFEEANSNTLTLYKEPGLVVPPTFNNAGFRDQSHEIAKKFAKGTTTLGFVFNKGIVIAVDSRASMGNYISSQNVKKVIEINPYLLGTMAGGAADCQFWERYLGMQCRLYELRNKRRITVSAASKLLVNIMYSYKGYGLSMGTMVAGWDHTGPNLFMVDNDGTRLKGNRFSVGSGSMFAYGVLDSGYRPDLTEEQACELGRRAIYHATHRDSMSGGIINVYLIREDGWHKISSTDMDHLHWNYVEDKKKEIADRNKL</sequence>
<name>A0AAW2YVX7_9EUKA</name>
<keyword evidence="2 10" id="KW-0963">Cytoplasm</keyword>
<dbReference type="GO" id="GO:0004298">
    <property type="term" value="F:threonine-type endopeptidase activity"/>
    <property type="evidence" value="ECO:0007669"/>
    <property type="project" value="UniProtKB-KW"/>
</dbReference>
<accession>A0AAW2YVX7</accession>
<dbReference type="Proteomes" id="UP001431209">
    <property type="component" value="Unassembled WGS sequence"/>
</dbReference>
<evidence type="ECO:0000256" key="4">
    <source>
        <dbReference type="ARBA" id="ARBA00022698"/>
    </source>
</evidence>
<keyword evidence="8 10" id="KW-0539">Nucleus</keyword>
<evidence type="ECO:0000256" key="2">
    <source>
        <dbReference type="ARBA" id="ARBA00022490"/>
    </source>
</evidence>
<dbReference type="SUPFAM" id="SSF56235">
    <property type="entry name" value="N-terminal nucleophile aminohydrolases (Ntn hydrolases)"/>
    <property type="match status" value="1"/>
</dbReference>
<keyword evidence="4" id="KW-0888">Threonine protease</keyword>
<dbReference type="InterPro" id="IPR001353">
    <property type="entry name" value="Proteasome_sua/b"/>
</dbReference>
<dbReference type="Gene3D" id="3.60.20.10">
    <property type="entry name" value="Glutamine Phosphoribosylpyrophosphate, subunit 1, domain 1"/>
    <property type="match status" value="1"/>
</dbReference>
<keyword evidence="3" id="KW-0645">Protease</keyword>
<keyword evidence="6 10" id="KW-0647">Proteasome</keyword>
<evidence type="ECO:0000313" key="12">
    <source>
        <dbReference type="Proteomes" id="UP001431209"/>
    </source>
</evidence>
<comment type="function">
    <text evidence="10">Component of the proteasome, a multicatalytic proteinase complex which is characterized by its ability to cleave peptides with Arg, Phe, Tyr, Leu, and Glu adjacent to the leaving group at neutral or slightly basic pH. The proteasome has an ATP-dependent proteolytic activity.</text>
</comment>
<dbReference type="InterPro" id="IPR016050">
    <property type="entry name" value="Proteasome_bsu_CS"/>
</dbReference>
<dbReference type="PROSITE" id="PS51476">
    <property type="entry name" value="PROTEASOME_BETA_2"/>
    <property type="match status" value="1"/>
</dbReference>
<gene>
    <name evidence="11" type="ORF">AKO1_011201</name>
</gene>
<dbReference type="GO" id="GO:0005839">
    <property type="term" value="C:proteasome core complex"/>
    <property type="evidence" value="ECO:0007669"/>
    <property type="project" value="InterPro"/>
</dbReference>
<evidence type="ECO:0000256" key="7">
    <source>
        <dbReference type="ARBA" id="ARBA00023145"/>
    </source>
</evidence>
<keyword evidence="7" id="KW-0865">Zymogen</keyword>
<comment type="subunit">
    <text evidence="10">Component of the proteasome complex.</text>
</comment>
<dbReference type="InterPro" id="IPR029055">
    <property type="entry name" value="Ntn_hydrolases_N"/>
</dbReference>
<dbReference type="GO" id="GO:0005737">
    <property type="term" value="C:cytoplasm"/>
    <property type="evidence" value="ECO:0007669"/>
    <property type="project" value="UniProtKB-SubCell"/>
</dbReference>